<dbReference type="Gramene" id="TVU45506">
    <property type="protein sequence ID" value="TVU45506"/>
    <property type="gene ID" value="EJB05_04995"/>
</dbReference>
<evidence type="ECO:0000256" key="1">
    <source>
        <dbReference type="SAM" id="MobiDB-lite"/>
    </source>
</evidence>
<dbReference type="EMBL" id="RWGY01000004">
    <property type="protein sequence ID" value="TVU45506.1"/>
    <property type="molecule type" value="Genomic_DNA"/>
</dbReference>
<reference evidence="2 3" key="1">
    <citation type="journal article" date="2019" name="Sci. Rep.">
        <title>A high-quality genome of Eragrostis curvula grass provides insights into Poaceae evolution and supports new strategies to enhance forage quality.</title>
        <authorList>
            <person name="Carballo J."/>
            <person name="Santos B.A.C.M."/>
            <person name="Zappacosta D."/>
            <person name="Garbus I."/>
            <person name="Selva J.P."/>
            <person name="Gallo C.A."/>
            <person name="Diaz A."/>
            <person name="Albertini E."/>
            <person name="Caccamo M."/>
            <person name="Echenique V."/>
        </authorList>
    </citation>
    <scope>NUCLEOTIDE SEQUENCE [LARGE SCALE GENOMIC DNA]</scope>
    <source>
        <strain evidence="3">cv. Victoria</strain>
        <tissue evidence="2">Leaf</tissue>
    </source>
</reference>
<accession>A0A5J9WBZ5</accession>
<keyword evidence="3" id="KW-1185">Reference proteome</keyword>
<gene>
    <name evidence="2" type="ORF">EJB05_04995</name>
</gene>
<feature type="compositionally biased region" description="Low complexity" evidence="1">
    <location>
        <begin position="118"/>
        <end position="137"/>
    </location>
</feature>
<dbReference type="AlphaFoldDB" id="A0A5J9WBZ5"/>
<feature type="compositionally biased region" description="Polar residues" evidence="1">
    <location>
        <begin position="141"/>
        <end position="151"/>
    </location>
</feature>
<dbReference type="Proteomes" id="UP000324897">
    <property type="component" value="Chromosome 5"/>
</dbReference>
<feature type="compositionally biased region" description="Basic and acidic residues" evidence="1">
    <location>
        <begin position="23"/>
        <end position="35"/>
    </location>
</feature>
<feature type="region of interest" description="Disordered" evidence="1">
    <location>
        <begin position="1"/>
        <end position="151"/>
    </location>
</feature>
<organism evidence="2 3">
    <name type="scientific">Eragrostis curvula</name>
    <name type="common">weeping love grass</name>
    <dbReference type="NCBI Taxonomy" id="38414"/>
    <lineage>
        <taxon>Eukaryota</taxon>
        <taxon>Viridiplantae</taxon>
        <taxon>Streptophyta</taxon>
        <taxon>Embryophyta</taxon>
        <taxon>Tracheophyta</taxon>
        <taxon>Spermatophyta</taxon>
        <taxon>Magnoliopsida</taxon>
        <taxon>Liliopsida</taxon>
        <taxon>Poales</taxon>
        <taxon>Poaceae</taxon>
        <taxon>PACMAD clade</taxon>
        <taxon>Chloridoideae</taxon>
        <taxon>Eragrostideae</taxon>
        <taxon>Eragrostidinae</taxon>
        <taxon>Eragrostis</taxon>
    </lineage>
</organism>
<protein>
    <submittedName>
        <fullName evidence="2">Uncharacterized protein</fullName>
    </submittedName>
</protein>
<feature type="non-terminal residue" evidence="2">
    <location>
        <position position="1"/>
    </location>
</feature>
<name>A0A5J9WBZ5_9POAL</name>
<proteinExistence type="predicted"/>
<sequence length="151" mass="16026">MATKSNNKKNASAPSPSINPKAPSDKKPKPWKPTEEQPEEAAADKKLKKQKAKDEIGEIFDAAKASKKRKGEEAGQGDKRKIAQGEGQAYGPAQRNGPQPSRPPLLSLFVVHLRKPFSSPSSAASSPLPAPAAAAAANFPRSISNGHQIEE</sequence>
<evidence type="ECO:0000313" key="2">
    <source>
        <dbReference type="EMBL" id="TVU45506.1"/>
    </source>
</evidence>
<feature type="compositionally biased region" description="Basic and acidic residues" evidence="1">
    <location>
        <begin position="70"/>
        <end position="83"/>
    </location>
</feature>
<comment type="caution">
    <text evidence="2">The sequence shown here is derived from an EMBL/GenBank/DDBJ whole genome shotgun (WGS) entry which is preliminary data.</text>
</comment>
<evidence type="ECO:0000313" key="3">
    <source>
        <dbReference type="Proteomes" id="UP000324897"/>
    </source>
</evidence>
<feature type="compositionally biased region" description="Polar residues" evidence="1">
    <location>
        <begin position="1"/>
        <end position="18"/>
    </location>
</feature>